<proteinExistence type="predicted"/>
<protein>
    <submittedName>
        <fullName evidence="1">Uncharacterized protein</fullName>
    </submittedName>
</protein>
<evidence type="ECO:0000313" key="2">
    <source>
        <dbReference type="Proteomes" id="UP000249818"/>
    </source>
</evidence>
<dbReference type="KEGG" id="bana:BARAN1_0299"/>
<name>A0A2X3MK69_9BACT</name>
<gene>
    <name evidence="1" type="ORF">BARAN1_0299</name>
</gene>
<accession>A0A2X3MK69</accession>
<sequence length="77" mass="8360">MDGNPSLWKLRKLGCDLGEDSMLFPPLIVGKVSADRTGWGGNDLLAHYTKRLNRVPRRGCSRVATVHRDGAEVGAVA</sequence>
<reference evidence="2" key="1">
    <citation type="submission" date="2018-05" db="EMBL/GenBank/DDBJ databases">
        <authorList>
            <person name="Hao L."/>
        </authorList>
    </citation>
    <scope>NUCLEOTIDE SEQUENCE [LARGE SCALE GENOMIC DNA]</scope>
</reference>
<organism evidence="1 2">
    <name type="scientific">Candidatus Bipolaricaulis anaerobius</name>
    <dbReference type="NCBI Taxonomy" id="2026885"/>
    <lineage>
        <taxon>Bacteria</taxon>
        <taxon>Candidatus Bipolaricaulota</taxon>
        <taxon>Candidatus Bipolaricaulia</taxon>
        <taxon>Candidatus Bipolaricaulales</taxon>
        <taxon>Candidatus Bipolaricaulaceae</taxon>
        <taxon>Candidatus Bipolaricaulis</taxon>
    </lineage>
</organism>
<dbReference type="Proteomes" id="UP000249818">
    <property type="component" value="Chromosome BARAN1"/>
</dbReference>
<evidence type="ECO:0000313" key="1">
    <source>
        <dbReference type="EMBL" id="SQD92324.1"/>
    </source>
</evidence>
<dbReference type="AlphaFoldDB" id="A0A2X3MK69"/>
<keyword evidence="2" id="KW-1185">Reference proteome</keyword>
<dbReference type="EMBL" id="LS483254">
    <property type="protein sequence ID" value="SQD92324.1"/>
    <property type="molecule type" value="Genomic_DNA"/>
</dbReference>